<sequence length="184" mass="19814">MATRNFPLIFLIISLTLATFPQKPLGDTPYVCPYPCLPPPIGGSLPNPPSVPTLPPPSTSTVNCPPPPSPSLSPPPSSPTYYESPPPPAPPQQYYYSPPPPPSSGYVPTYYYYPPPGRSGLFPYGIAPPPPNPILPYFPFYFKTPPPPSGESSATSLTMVNQLRFKSSWLWLVLLSSSVLAGLT</sequence>
<dbReference type="AlphaFoldDB" id="A0A7C9E0U4"/>
<evidence type="ECO:0000256" key="2">
    <source>
        <dbReference type="SAM" id="SignalP"/>
    </source>
</evidence>
<organism evidence="3">
    <name type="scientific">Opuntia streptacantha</name>
    <name type="common">Prickly pear cactus</name>
    <name type="synonym">Opuntia cardona</name>
    <dbReference type="NCBI Taxonomy" id="393608"/>
    <lineage>
        <taxon>Eukaryota</taxon>
        <taxon>Viridiplantae</taxon>
        <taxon>Streptophyta</taxon>
        <taxon>Embryophyta</taxon>
        <taxon>Tracheophyta</taxon>
        <taxon>Spermatophyta</taxon>
        <taxon>Magnoliopsida</taxon>
        <taxon>eudicotyledons</taxon>
        <taxon>Gunneridae</taxon>
        <taxon>Pentapetalae</taxon>
        <taxon>Caryophyllales</taxon>
        <taxon>Cactineae</taxon>
        <taxon>Cactaceae</taxon>
        <taxon>Opuntioideae</taxon>
        <taxon>Opuntia</taxon>
    </lineage>
</organism>
<name>A0A7C9E0U4_OPUST</name>
<dbReference type="EMBL" id="GISG01182089">
    <property type="protein sequence ID" value="MBA4654106.1"/>
    <property type="molecule type" value="Transcribed_RNA"/>
</dbReference>
<protein>
    <recommendedName>
        <fullName evidence="4">Extensin domain-containing protein</fullName>
    </recommendedName>
</protein>
<feature type="signal peptide" evidence="2">
    <location>
        <begin position="1"/>
        <end position="18"/>
    </location>
</feature>
<feature type="region of interest" description="Disordered" evidence="1">
    <location>
        <begin position="45"/>
        <end position="100"/>
    </location>
</feature>
<evidence type="ECO:0000256" key="1">
    <source>
        <dbReference type="SAM" id="MobiDB-lite"/>
    </source>
</evidence>
<proteinExistence type="predicted"/>
<dbReference type="PANTHER" id="PTHR37702">
    <property type="entry name" value="PROLINE-RICH FAMILY PROTEIN"/>
    <property type="match status" value="1"/>
</dbReference>
<keyword evidence="2" id="KW-0732">Signal</keyword>
<dbReference type="PANTHER" id="PTHR37702:SF1">
    <property type="entry name" value="HYDROXYPROLINE-RICH GLYCOPROTEIN FAMILY PROTEIN"/>
    <property type="match status" value="1"/>
</dbReference>
<reference evidence="3" key="2">
    <citation type="submission" date="2020-07" db="EMBL/GenBank/DDBJ databases">
        <authorList>
            <person name="Vera ALvarez R."/>
            <person name="Arias-Moreno D.M."/>
            <person name="Jimenez-Jacinto V."/>
            <person name="Jimenez-Bremont J.F."/>
            <person name="Swaminathan K."/>
            <person name="Moose S.P."/>
            <person name="Guerrero-Gonzalez M.L."/>
            <person name="Marino-Ramirez L."/>
            <person name="Landsman D."/>
            <person name="Rodriguez-Kessler M."/>
            <person name="Delgado-Sanchez P."/>
        </authorList>
    </citation>
    <scope>NUCLEOTIDE SEQUENCE</scope>
    <source>
        <tissue evidence="3">Cladode</tissue>
    </source>
</reference>
<evidence type="ECO:0008006" key="4">
    <source>
        <dbReference type="Google" id="ProtNLM"/>
    </source>
</evidence>
<accession>A0A7C9E0U4</accession>
<evidence type="ECO:0000313" key="3">
    <source>
        <dbReference type="EMBL" id="MBA4654106.1"/>
    </source>
</evidence>
<reference evidence="3" key="1">
    <citation type="journal article" date="2013" name="J. Plant Res.">
        <title>Effect of fungi and light on seed germination of three Opuntia species from semiarid lands of central Mexico.</title>
        <authorList>
            <person name="Delgado-Sanchez P."/>
            <person name="Jimenez-Bremont J.F."/>
            <person name="Guerrero-Gonzalez Mde L."/>
            <person name="Flores J."/>
        </authorList>
    </citation>
    <scope>NUCLEOTIDE SEQUENCE</scope>
    <source>
        <tissue evidence="3">Cladode</tissue>
    </source>
</reference>
<feature type="chain" id="PRO_5027965901" description="Extensin domain-containing protein" evidence="2">
    <location>
        <begin position="19"/>
        <end position="184"/>
    </location>
</feature>